<dbReference type="EMBL" id="FNBG01000017">
    <property type="protein sequence ID" value="SDF80332.1"/>
    <property type="molecule type" value="Genomic_DNA"/>
</dbReference>
<proteinExistence type="predicted"/>
<keyword evidence="2" id="KW-1185">Reference proteome</keyword>
<gene>
    <name evidence="1" type="ORF">SAMN04488542_11787</name>
</gene>
<dbReference type="STRING" id="670482.SAMN04488542_11787"/>
<accession>A0A1G7P1Z1</accession>
<name>A0A1G7P1Z1_9BACL</name>
<organism evidence="1 2">
    <name type="scientific">Fontibacillus panacisegetis</name>
    <dbReference type="NCBI Taxonomy" id="670482"/>
    <lineage>
        <taxon>Bacteria</taxon>
        <taxon>Bacillati</taxon>
        <taxon>Bacillota</taxon>
        <taxon>Bacilli</taxon>
        <taxon>Bacillales</taxon>
        <taxon>Paenibacillaceae</taxon>
        <taxon>Fontibacillus</taxon>
    </lineage>
</organism>
<sequence>MTESIKDMGVSGKYTRMEHPTTFTIYNSV</sequence>
<dbReference type="Proteomes" id="UP000198972">
    <property type="component" value="Unassembled WGS sequence"/>
</dbReference>
<dbReference type="AlphaFoldDB" id="A0A1G7P1Z1"/>
<evidence type="ECO:0000313" key="1">
    <source>
        <dbReference type="EMBL" id="SDF80332.1"/>
    </source>
</evidence>
<reference evidence="1 2" key="1">
    <citation type="submission" date="2016-10" db="EMBL/GenBank/DDBJ databases">
        <authorList>
            <person name="de Groot N.N."/>
        </authorList>
    </citation>
    <scope>NUCLEOTIDE SEQUENCE [LARGE SCALE GENOMIC DNA]</scope>
    <source>
        <strain evidence="1 2">DSM 28129</strain>
    </source>
</reference>
<protein>
    <submittedName>
        <fullName evidence="1">Uncharacterized protein</fullName>
    </submittedName>
</protein>
<evidence type="ECO:0000313" key="2">
    <source>
        <dbReference type="Proteomes" id="UP000198972"/>
    </source>
</evidence>